<dbReference type="HOGENOM" id="CLU_012817_14_3_7"/>
<dbReference type="PANTHER" id="PTHR30203:SF24">
    <property type="entry name" value="BLR4935 PROTEIN"/>
    <property type="match status" value="1"/>
</dbReference>
<gene>
    <name evidence="3" type="ordered locus">LILAB_26480</name>
</gene>
<dbReference type="eggNOG" id="COG1538">
    <property type="taxonomic scope" value="Bacteria"/>
</dbReference>
<evidence type="ECO:0000256" key="1">
    <source>
        <dbReference type="ARBA" id="ARBA00007613"/>
    </source>
</evidence>
<comment type="similarity">
    <text evidence="1">Belongs to the outer membrane factor (OMF) (TC 1.B.17) family.</text>
</comment>
<dbReference type="STRING" id="483219.LILAB_26480"/>
<dbReference type="KEGG" id="mfu:LILAB_26480"/>
<dbReference type="InterPro" id="IPR003423">
    <property type="entry name" value="OMP_efflux"/>
</dbReference>
<dbReference type="Proteomes" id="UP000000488">
    <property type="component" value="Chromosome"/>
</dbReference>
<sequence>MTPALAARPLTMEQSVALALEQSPRLIEGRADAASAQARLEGASLLLQSNPQLQAAVGPRLRDEGDTLELNVGLSQQLEVFGQRAARKDAARATAAASQSRLEALQVDLAAEVRRSFGRALAAERALQLSDDALGLAEEGRKTAEERLKAGAASHIEVNIARVELGRAQREKVRATQERIQALAELKLLLNLDPDEDVTLEGELRADVAPAPAIATLIEQAARQRQDLRAARADWEAARAEVRFARRDAMPRPSLGVSYGREEGDTIVQGTLSIDLPLFNQNQAGRGASAARKRQAQQRLDATERFVHTEVELALNRYRAAQAMANVFGADVLDALQENLSLVTEAYRAGKVDYLQLLIIRREALDGRRGYIEALEELNAANAQLMRAVGTLR</sequence>
<reference evidence="3 4" key="1">
    <citation type="journal article" date="2011" name="J. Bacteriol.">
        <title>Genome sequence of the halotolerant marine bacterium Myxococcus fulvus HW-1.</title>
        <authorList>
            <person name="Li Z.F."/>
            <person name="Li X."/>
            <person name="Liu H."/>
            <person name="Liu X."/>
            <person name="Han K."/>
            <person name="Wu Z.H."/>
            <person name="Hu W."/>
            <person name="Li F.F."/>
            <person name="Li Y.Z."/>
        </authorList>
    </citation>
    <scope>NUCLEOTIDE SEQUENCE [LARGE SCALE GENOMIC DNA]</scope>
    <source>
        <strain evidence="4">ATCC BAA-855 / HW-1</strain>
    </source>
</reference>
<dbReference type="SUPFAM" id="SSF56954">
    <property type="entry name" value="Outer membrane efflux proteins (OEP)"/>
    <property type="match status" value="1"/>
</dbReference>
<dbReference type="Pfam" id="PF02321">
    <property type="entry name" value="OEP"/>
    <property type="match status" value="2"/>
</dbReference>
<dbReference type="GO" id="GO:0015562">
    <property type="term" value="F:efflux transmembrane transporter activity"/>
    <property type="evidence" value="ECO:0007669"/>
    <property type="project" value="InterPro"/>
</dbReference>
<feature type="coiled-coil region" evidence="2">
    <location>
        <begin position="158"/>
        <end position="185"/>
    </location>
</feature>
<proteinExistence type="inferred from homology"/>
<keyword evidence="2" id="KW-0175">Coiled coil</keyword>
<dbReference type="AlphaFoldDB" id="F8CC31"/>
<dbReference type="Gene3D" id="1.20.1600.10">
    <property type="entry name" value="Outer membrane efflux proteins (OEP)"/>
    <property type="match status" value="1"/>
</dbReference>
<dbReference type="PANTHER" id="PTHR30203">
    <property type="entry name" value="OUTER MEMBRANE CATION EFFLUX PROTEIN"/>
    <property type="match status" value="1"/>
</dbReference>
<accession>F8CC31</accession>
<name>F8CC31_MYXFH</name>
<dbReference type="InterPro" id="IPR010131">
    <property type="entry name" value="MdtP/NodT-like"/>
</dbReference>
<evidence type="ECO:0000256" key="2">
    <source>
        <dbReference type="SAM" id="Coils"/>
    </source>
</evidence>
<dbReference type="EMBL" id="CP002830">
    <property type="protein sequence ID" value="AEI67188.1"/>
    <property type="molecule type" value="Genomic_DNA"/>
</dbReference>
<organism evidence="3 4">
    <name type="scientific">Myxococcus fulvus (strain ATCC BAA-855 / HW-1)</name>
    <dbReference type="NCBI Taxonomy" id="483219"/>
    <lineage>
        <taxon>Bacteria</taxon>
        <taxon>Pseudomonadati</taxon>
        <taxon>Myxococcota</taxon>
        <taxon>Myxococcia</taxon>
        <taxon>Myxococcales</taxon>
        <taxon>Cystobacterineae</taxon>
        <taxon>Myxococcaceae</taxon>
        <taxon>Myxococcus</taxon>
    </lineage>
</organism>
<evidence type="ECO:0000313" key="4">
    <source>
        <dbReference type="Proteomes" id="UP000000488"/>
    </source>
</evidence>
<protein>
    <submittedName>
        <fullName evidence="3">Outer membrane efflux protein</fullName>
    </submittedName>
</protein>
<evidence type="ECO:0000313" key="3">
    <source>
        <dbReference type="EMBL" id="AEI67188.1"/>
    </source>
</evidence>